<organism evidence="9">
    <name type="scientific">uncultured Thermomicrobiales bacterium</name>
    <dbReference type="NCBI Taxonomy" id="1645740"/>
    <lineage>
        <taxon>Bacteria</taxon>
        <taxon>Pseudomonadati</taxon>
        <taxon>Thermomicrobiota</taxon>
        <taxon>Thermomicrobia</taxon>
        <taxon>Thermomicrobiales</taxon>
        <taxon>environmental samples</taxon>
    </lineage>
</organism>
<evidence type="ECO:0000256" key="4">
    <source>
        <dbReference type="ARBA" id="ARBA00023125"/>
    </source>
</evidence>
<evidence type="ECO:0000259" key="7">
    <source>
        <dbReference type="Pfam" id="PF01709"/>
    </source>
</evidence>
<dbReference type="InterPro" id="IPR048300">
    <property type="entry name" value="TACO1_YebC-like_2nd/3rd_dom"/>
</dbReference>
<evidence type="ECO:0000313" key="9">
    <source>
        <dbReference type="EMBL" id="CAA9526037.1"/>
    </source>
</evidence>
<dbReference type="FunFam" id="1.10.10.200:FF:000002">
    <property type="entry name" value="Probable transcriptional regulatory protein CLM62_37755"/>
    <property type="match status" value="1"/>
</dbReference>
<dbReference type="InterPro" id="IPR049083">
    <property type="entry name" value="TACO1_YebC_N"/>
</dbReference>
<dbReference type="AlphaFoldDB" id="A0A6J4TM64"/>
<dbReference type="InterPro" id="IPR002876">
    <property type="entry name" value="Transcrip_reg_TACO1-like"/>
</dbReference>
<dbReference type="InterPro" id="IPR017856">
    <property type="entry name" value="Integrase-like_N"/>
</dbReference>
<dbReference type="GO" id="GO:0006355">
    <property type="term" value="P:regulation of DNA-templated transcription"/>
    <property type="evidence" value="ECO:0007669"/>
    <property type="project" value="UniProtKB-UniRule"/>
</dbReference>
<feature type="domain" description="TACO1/YebC-like second and third" evidence="7">
    <location>
        <begin position="83"/>
        <end position="237"/>
    </location>
</feature>
<feature type="domain" description="TACO1/YebC-like N-terminal" evidence="8">
    <location>
        <begin position="5"/>
        <end position="75"/>
    </location>
</feature>
<dbReference type="HAMAP" id="MF_00693">
    <property type="entry name" value="Transcrip_reg_TACO1"/>
    <property type="match status" value="1"/>
</dbReference>
<dbReference type="InterPro" id="IPR029072">
    <property type="entry name" value="YebC-like"/>
</dbReference>
<keyword evidence="2 6" id="KW-0963">Cytoplasm</keyword>
<evidence type="ECO:0000256" key="2">
    <source>
        <dbReference type="ARBA" id="ARBA00022490"/>
    </source>
</evidence>
<dbReference type="NCBIfam" id="TIGR01033">
    <property type="entry name" value="YebC/PmpR family DNA-binding transcriptional regulator"/>
    <property type="match status" value="1"/>
</dbReference>
<dbReference type="PANTHER" id="PTHR12532:SF6">
    <property type="entry name" value="TRANSCRIPTIONAL REGULATORY PROTEIN YEBC-RELATED"/>
    <property type="match status" value="1"/>
</dbReference>
<dbReference type="GO" id="GO:0005829">
    <property type="term" value="C:cytosol"/>
    <property type="evidence" value="ECO:0007669"/>
    <property type="project" value="TreeGrafter"/>
</dbReference>
<evidence type="ECO:0000259" key="8">
    <source>
        <dbReference type="Pfam" id="PF20772"/>
    </source>
</evidence>
<dbReference type="GO" id="GO:0003677">
    <property type="term" value="F:DNA binding"/>
    <property type="evidence" value="ECO:0007669"/>
    <property type="project" value="UniProtKB-UniRule"/>
</dbReference>
<keyword evidence="5 6" id="KW-0804">Transcription</keyword>
<dbReference type="EMBL" id="CADCWE010000031">
    <property type="protein sequence ID" value="CAA9526037.1"/>
    <property type="molecule type" value="Genomic_DNA"/>
</dbReference>
<reference evidence="9" key="1">
    <citation type="submission" date="2020-02" db="EMBL/GenBank/DDBJ databases">
        <authorList>
            <person name="Meier V. D."/>
        </authorList>
    </citation>
    <scope>NUCLEOTIDE SEQUENCE</scope>
    <source>
        <strain evidence="9">AVDCRST_MAG73</strain>
    </source>
</reference>
<dbReference type="SUPFAM" id="SSF75625">
    <property type="entry name" value="YebC-like"/>
    <property type="match status" value="1"/>
</dbReference>
<name>A0A6J4TM64_9BACT</name>
<evidence type="ECO:0000256" key="5">
    <source>
        <dbReference type="ARBA" id="ARBA00023163"/>
    </source>
</evidence>
<sequence length="248" mass="26410">MSGHSKWSTIKRKKGAADAKRGQLFTKLAREITVSVRAGSPDPDANFRLRLAVQKARTENMPKENIDRAIERGAGGSGGEQFDEITYEGYGPGGTALIIQAMTDNRNRTVGEVRAVLTRAGGTLGESGSVGWMFDQVGLVVVTPGSADPDEIALVAIDAGAIDVLTDDGLVEVYTEPQGLHVVQEALSDAGYEIESAELTMRPKALLEADPDAAVKAIRLVERLEDLDDVQTVYTNLDISDDVLAAVG</sequence>
<keyword evidence="3 6" id="KW-0805">Transcription regulation</keyword>
<dbReference type="NCBIfam" id="NF001030">
    <property type="entry name" value="PRK00110.1"/>
    <property type="match status" value="1"/>
</dbReference>
<proteinExistence type="inferred from homology"/>
<dbReference type="InterPro" id="IPR026564">
    <property type="entry name" value="Transcrip_reg_TACO1-like_dom3"/>
</dbReference>
<comment type="similarity">
    <text evidence="1 6">Belongs to the TACO1 family.</text>
</comment>
<dbReference type="Gene3D" id="3.30.70.980">
    <property type="match status" value="2"/>
</dbReference>
<evidence type="ECO:0000256" key="1">
    <source>
        <dbReference type="ARBA" id="ARBA00008724"/>
    </source>
</evidence>
<dbReference type="NCBIfam" id="NF009044">
    <property type="entry name" value="PRK12378.1"/>
    <property type="match status" value="1"/>
</dbReference>
<evidence type="ECO:0000256" key="3">
    <source>
        <dbReference type="ARBA" id="ARBA00023015"/>
    </source>
</evidence>
<comment type="subcellular location">
    <subcellularLocation>
        <location evidence="6">Cytoplasm</location>
    </subcellularLocation>
</comment>
<dbReference type="Gene3D" id="1.10.10.200">
    <property type="match status" value="1"/>
</dbReference>
<dbReference type="Pfam" id="PF20772">
    <property type="entry name" value="TACO1_YebC_N"/>
    <property type="match status" value="1"/>
</dbReference>
<keyword evidence="4 6" id="KW-0238">DNA-binding</keyword>
<evidence type="ECO:0000256" key="6">
    <source>
        <dbReference type="HAMAP-Rule" id="MF_00693"/>
    </source>
</evidence>
<gene>
    <name evidence="9" type="ORF">AVDCRST_MAG73-571</name>
</gene>
<protein>
    <recommendedName>
        <fullName evidence="6">Probable transcriptional regulatory protein AVDCRST_MAG73-571</fullName>
    </recommendedName>
</protein>
<dbReference type="Pfam" id="PF01709">
    <property type="entry name" value="Transcrip_reg"/>
    <property type="match status" value="1"/>
</dbReference>
<accession>A0A6J4TM64</accession>
<dbReference type="PANTHER" id="PTHR12532">
    <property type="entry name" value="TRANSLATIONAL ACTIVATOR OF CYTOCHROME C OXIDASE 1"/>
    <property type="match status" value="1"/>
</dbReference>